<dbReference type="PANTHER" id="PTHR43267:SF1">
    <property type="entry name" value="TRNA THREONYLCARBAMOYLADENOSINE DEHYDRATASE"/>
    <property type="match status" value="1"/>
</dbReference>
<accession>A0A2U3BEJ2</accession>
<dbReference type="Proteomes" id="UP000245362">
    <property type="component" value="Unassembled WGS sequence"/>
</dbReference>
<dbReference type="InterPro" id="IPR000594">
    <property type="entry name" value="ThiF_NAD_FAD-bd"/>
</dbReference>
<dbReference type="NCBIfam" id="NF011696">
    <property type="entry name" value="PRK15116.1"/>
    <property type="match status" value="1"/>
</dbReference>
<protein>
    <submittedName>
        <fullName evidence="2">tRNA cyclic N6-threonylcarbamoyladenosine(37) synthase TcdA</fullName>
    </submittedName>
</protein>
<evidence type="ECO:0000313" key="2">
    <source>
        <dbReference type="EMBL" id="PWI35201.1"/>
    </source>
</evidence>
<dbReference type="EMBL" id="QFWT01000001">
    <property type="protein sequence ID" value="PWI35201.1"/>
    <property type="molecule type" value="Genomic_DNA"/>
</dbReference>
<comment type="caution">
    <text evidence="2">The sequence shown here is derived from an EMBL/GenBank/DDBJ whole genome shotgun (WGS) entry which is preliminary data.</text>
</comment>
<evidence type="ECO:0000313" key="3">
    <source>
        <dbReference type="Proteomes" id="UP000245362"/>
    </source>
</evidence>
<organism evidence="2 3">
    <name type="scientific">Vibrio albus</name>
    <dbReference type="NCBI Taxonomy" id="2200953"/>
    <lineage>
        <taxon>Bacteria</taxon>
        <taxon>Pseudomonadati</taxon>
        <taxon>Pseudomonadota</taxon>
        <taxon>Gammaproteobacteria</taxon>
        <taxon>Vibrionales</taxon>
        <taxon>Vibrionaceae</taxon>
        <taxon>Vibrio</taxon>
    </lineage>
</organism>
<name>A0A2U3BEJ2_9VIBR</name>
<dbReference type="GO" id="GO:0061504">
    <property type="term" value="P:cyclic threonylcarbamoyladenosine biosynthetic process"/>
    <property type="evidence" value="ECO:0007669"/>
    <property type="project" value="TreeGrafter"/>
</dbReference>
<reference evidence="2 3" key="1">
    <citation type="submission" date="2018-05" db="EMBL/GenBank/DDBJ databases">
        <title>Vibrio limimaris sp. nov., isolated from marine sediment.</title>
        <authorList>
            <person name="Li C.-M."/>
        </authorList>
    </citation>
    <scope>NUCLEOTIDE SEQUENCE [LARGE SCALE GENOMIC DNA]</scope>
    <source>
        <strain evidence="2 3">E4404</strain>
    </source>
</reference>
<dbReference type="CDD" id="cd00755">
    <property type="entry name" value="YgdL_like"/>
    <property type="match status" value="1"/>
</dbReference>
<dbReference type="RefSeq" id="WP_109318353.1">
    <property type="nucleotide sequence ID" value="NZ_QFWT01000001.1"/>
</dbReference>
<sequence length="257" mass="28581">MREITEPASEGHQQRFHKTRLLFGNSDVEILRRAHVCVAGIGGVGSWAVESLARTGIGELTLIDMDSICITNSNRQIHANAETVGRRKAEVMAERVKLINPEIKVNVIDDFLTPENIKDYISKDFDFVLDAIDRIYSKAALIAYCKSNKIKIITSGGAGGQLDPTQVNVKDLSRTIHDPLAKKVRDILRQQYNFSKNPDRKFGVDCVFSTEQVKYAPFDKETGEPQGFGTALATTGTFGFTAASRIIKKILDKHRVK</sequence>
<dbReference type="Pfam" id="PF00899">
    <property type="entry name" value="ThiF"/>
    <property type="match status" value="1"/>
</dbReference>
<keyword evidence="3" id="KW-1185">Reference proteome</keyword>
<dbReference type="SUPFAM" id="SSF69572">
    <property type="entry name" value="Activating enzymes of the ubiquitin-like proteins"/>
    <property type="match status" value="1"/>
</dbReference>
<dbReference type="AlphaFoldDB" id="A0A2U3BEJ2"/>
<dbReference type="GO" id="GO:0061503">
    <property type="term" value="F:tRNA threonylcarbamoyladenosine dehydratase"/>
    <property type="evidence" value="ECO:0007669"/>
    <property type="project" value="TreeGrafter"/>
</dbReference>
<dbReference type="OrthoDB" id="9804150at2"/>
<proteinExistence type="predicted"/>
<dbReference type="InterPro" id="IPR035985">
    <property type="entry name" value="Ubiquitin-activating_enz"/>
</dbReference>
<dbReference type="PANTHER" id="PTHR43267">
    <property type="entry name" value="TRNA THREONYLCARBAMOYLADENOSINE DEHYDRATASE"/>
    <property type="match status" value="1"/>
</dbReference>
<evidence type="ECO:0000259" key="1">
    <source>
        <dbReference type="Pfam" id="PF00899"/>
    </source>
</evidence>
<gene>
    <name evidence="2" type="ORF">DI392_02740</name>
</gene>
<dbReference type="GO" id="GO:0008641">
    <property type="term" value="F:ubiquitin-like modifier activating enzyme activity"/>
    <property type="evidence" value="ECO:0007669"/>
    <property type="project" value="InterPro"/>
</dbReference>
<dbReference type="InterPro" id="IPR045886">
    <property type="entry name" value="ThiF/MoeB/HesA"/>
</dbReference>
<dbReference type="Gene3D" id="3.40.50.720">
    <property type="entry name" value="NAD(P)-binding Rossmann-like Domain"/>
    <property type="match status" value="1"/>
</dbReference>
<feature type="domain" description="THIF-type NAD/FAD binding fold" evidence="1">
    <location>
        <begin position="22"/>
        <end position="253"/>
    </location>
</feature>